<evidence type="ECO:0008006" key="2">
    <source>
        <dbReference type="Google" id="ProtNLM"/>
    </source>
</evidence>
<evidence type="ECO:0000313" key="1">
    <source>
        <dbReference type="EMBL" id="KKN79093.1"/>
    </source>
</evidence>
<dbReference type="EMBL" id="LAZR01000252">
    <property type="protein sequence ID" value="KKN79093.1"/>
    <property type="molecule type" value="Genomic_DNA"/>
</dbReference>
<gene>
    <name evidence="1" type="ORF">LCGC14_0342810</name>
</gene>
<reference evidence="1" key="1">
    <citation type="journal article" date="2015" name="Nature">
        <title>Complex archaea that bridge the gap between prokaryotes and eukaryotes.</title>
        <authorList>
            <person name="Spang A."/>
            <person name="Saw J.H."/>
            <person name="Jorgensen S.L."/>
            <person name="Zaremba-Niedzwiedzka K."/>
            <person name="Martijn J."/>
            <person name="Lind A.E."/>
            <person name="van Eijk R."/>
            <person name="Schleper C."/>
            <person name="Guy L."/>
            <person name="Ettema T.J."/>
        </authorList>
    </citation>
    <scope>NUCLEOTIDE SEQUENCE</scope>
</reference>
<organism evidence="1">
    <name type="scientific">marine sediment metagenome</name>
    <dbReference type="NCBI Taxonomy" id="412755"/>
    <lineage>
        <taxon>unclassified sequences</taxon>
        <taxon>metagenomes</taxon>
        <taxon>ecological metagenomes</taxon>
    </lineage>
</organism>
<name>A0A0F9WKR7_9ZZZZ</name>
<protein>
    <recommendedName>
        <fullName evidence="2">Phosphoadenosine phosphosulphate reductase domain-containing protein</fullName>
    </recommendedName>
</protein>
<sequence length="279" mass="31849">MEHTRILSLGAGVQSSTLALMAATGETEHRLDAAIFADTQAEPQSVYKWLGWLVGEIQRSKYPYPVIQVTKGSLTDMALLLRDRPDREGQWTKSLIPCFTLEPNGKKGHMQRACTYDYKVRELIKAQRRIGGIKRGQKTVGVIGWIGISTDESHRMKPSREPWCEHEWPLIDMGISRQDCFRWMKNHGYPKPPRSACVYCPYHDDTEWLRLKTDEPVEFAKAVQFEKDLQNTKAQTDNMRGVPYLHSSRVPLDTIDFKANLQNSHPDLFGNECEGLCGV</sequence>
<comment type="caution">
    <text evidence="1">The sequence shown here is derived from an EMBL/GenBank/DDBJ whole genome shotgun (WGS) entry which is preliminary data.</text>
</comment>
<dbReference type="AlphaFoldDB" id="A0A0F9WKR7"/>
<proteinExistence type="predicted"/>
<accession>A0A0F9WKR7</accession>